<name>A0A1W6MJB8_9FLAO</name>
<organism evidence="2 3">
    <name type="scientific">Nonlabens spongiae</name>
    <dbReference type="NCBI Taxonomy" id="331648"/>
    <lineage>
        <taxon>Bacteria</taxon>
        <taxon>Pseudomonadati</taxon>
        <taxon>Bacteroidota</taxon>
        <taxon>Flavobacteriia</taxon>
        <taxon>Flavobacteriales</taxon>
        <taxon>Flavobacteriaceae</taxon>
        <taxon>Nonlabens</taxon>
    </lineage>
</organism>
<evidence type="ECO:0000313" key="3">
    <source>
        <dbReference type="Proteomes" id="UP000193431"/>
    </source>
</evidence>
<gene>
    <name evidence="2" type="ORF">BST97_06415</name>
</gene>
<protein>
    <submittedName>
        <fullName evidence="2">Thioesterase</fullName>
    </submittedName>
</protein>
<keyword evidence="1" id="KW-1133">Transmembrane helix</keyword>
<dbReference type="Gene3D" id="3.10.129.10">
    <property type="entry name" value="Hotdog Thioesterase"/>
    <property type="match status" value="1"/>
</dbReference>
<feature type="transmembrane region" description="Helical" evidence="1">
    <location>
        <begin position="51"/>
        <end position="73"/>
    </location>
</feature>
<evidence type="ECO:0000313" key="2">
    <source>
        <dbReference type="EMBL" id="ARN77657.1"/>
    </source>
</evidence>
<reference evidence="2 3" key="1">
    <citation type="submission" date="2016-11" db="EMBL/GenBank/DDBJ databases">
        <title>Trade-off between light-utilization and light-protection in marine flavobacteria.</title>
        <authorList>
            <person name="Kumagai Y."/>
        </authorList>
    </citation>
    <scope>NUCLEOTIDE SEQUENCE [LARGE SCALE GENOMIC DNA]</scope>
    <source>
        <strain evidence="2 3">JCM 13191</strain>
    </source>
</reference>
<dbReference type="RefSeq" id="WP_085766458.1">
    <property type="nucleotide sequence ID" value="NZ_CP019344.1"/>
</dbReference>
<dbReference type="EMBL" id="CP019344">
    <property type="protein sequence ID" value="ARN77657.1"/>
    <property type="molecule type" value="Genomic_DNA"/>
</dbReference>
<keyword evidence="1" id="KW-0472">Membrane</keyword>
<evidence type="ECO:0000256" key="1">
    <source>
        <dbReference type="SAM" id="Phobius"/>
    </source>
</evidence>
<proteinExistence type="predicted"/>
<dbReference type="InterPro" id="IPR027961">
    <property type="entry name" value="DUF4442"/>
</dbReference>
<accession>A0A1W6MJB8</accession>
<keyword evidence="1" id="KW-0812">Transmembrane</keyword>
<dbReference type="STRING" id="331648.BST97_06415"/>
<dbReference type="AlphaFoldDB" id="A0A1W6MJB8"/>
<sequence length="166" mass="18963">MSKLTPRKVNAFTFLNLPSAWWSGVRCTNIYGEKCEVQVTHNWFNKNPFKSLYFAVQSMAAELTTGALIMYYVQRYDIRLSMLVVENKSAFSKKATGKIKFSCCQGLAIKQAIKTMMETEEPQVIWVDSIGRNQVGEEVSRFSFKWSLKLKSPKQEKTLLRASAAI</sequence>
<keyword evidence="3" id="KW-1185">Reference proteome</keyword>
<dbReference type="InterPro" id="IPR029069">
    <property type="entry name" value="HotDog_dom_sf"/>
</dbReference>
<dbReference type="OrthoDB" id="9153186at2"/>
<dbReference type="Pfam" id="PF14539">
    <property type="entry name" value="DUF4442"/>
    <property type="match status" value="1"/>
</dbReference>
<dbReference type="SUPFAM" id="SSF54637">
    <property type="entry name" value="Thioesterase/thiol ester dehydrase-isomerase"/>
    <property type="match status" value="1"/>
</dbReference>
<dbReference type="Proteomes" id="UP000193431">
    <property type="component" value="Chromosome"/>
</dbReference>